<evidence type="ECO:0000259" key="5">
    <source>
        <dbReference type="PROSITE" id="PS51464"/>
    </source>
</evidence>
<gene>
    <name evidence="6" type="ORF">GCM10007989_20020</name>
</gene>
<dbReference type="PROSITE" id="PS51464">
    <property type="entry name" value="SIS"/>
    <property type="match status" value="1"/>
</dbReference>
<evidence type="ECO:0000256" key="1">
    <source>
        <dbReference type="ARBA" id="ARBA00023015"/>
    </source>
</evidence>
<organism evidence="6 7">
    <name type="scientific">Devosia pacifica</name>
    <dbReference type="NCBI Taxonomy" id="1335967"/>
    <lineage>
        <taxon>Bacteria</taxon>
        <taxon>Pseudomonadati</taxon>
        <taxon>Pseudomonadota</taxon>
        <taxon>Alphaproteobacteria</taxon>
        <taxon>Hyphomicrobiales</taxon>
        <taxon>Devosiaceae</taxon>
        <taxon>Devosia</taxon>
    </lineage>
</organism>
<dbReference type="CDD" id="cd05013">
    <property type="entry name" value="SIS_RpiR"/>
    <property type="match status" value="1"/>
</dbReference>
<accession>A0A918S6T2</accession>
<dbReference type="Pfam" id="PF01418">
    <property type="entry name" value="HTH_6"/>
    <property type="match status" value="1"/>
</dbReference>
<feature type="domain" description="HTH rpiR-type" evidence="4">
    <location>
        <begin position="10"/>
        <end position="86"/>
    </location>
</feature>
<reference evidence="6" key="2">
    <citation type="submission" date="2020-09" db="EMBL/GenBank/DDBJ databases">
        <authorList>
            <person name="Sun Q."/>
            <person name="Kim S."/>
        </authorList>
    </citation>
    <scope>NUCLEOTIDE SEQUENCE</scope>
    <source>
        <strain evidence="6">KCTC 32437</strain>
    </source>
</reference>
<dbReference type="InterPro" id="IPR009057">
    <property type="entry name" value="Homeodomain-like_sf"/>
</dbReference>
<dbReference type="GO" id="GO:0003700">
    <property type="term" value="F:DNA-binding transcription factor activity"/>
    <property type="evidence" value="ECO:0007669"/>
    <property type="project" value="InterPro"/>
</dbReference>
<dbReference type="InterPro" id="IPR036388">
    <property type="entry name" value="WH-like_DNA-bd_sf"/>
</dbReference>
<dbReference type="SUPFAM" id="SSF46689">
    <property type="entry name" value="Homeodomain-like"/>
    <property type="match status" value="1"/>
</dbReference>
<dbReference type="AlphaFoldDB" id="A0A918S6T2"/>
<dbReference type="GO" id="GO:0097367">
    <property type="term" value="F:carbohydrate derivative binding"/>
    <property type="evidence" value="ECO:0007669"/>
    <property type="project" value="InterPro"/>
</dbReference>
<evidence type="ECO:0000256" key="3">
    <source>
        <dbReference type="ARBA" id="ARBA00023163"/>
    </source>
</evidence>
<name>A0A918S6T2_9HYPH</name>
<dbReference type="InterPro" id="IPR046348">
    <property type="entry name" value="SIS_dom_sf"/>
</dbReference>
<comment type="caution">
    <text evidence="6">The sequence shown here is derived from an EMBL/GenBank/DDBJ whole genome shotgun (WGS) entry which is preliminary data.</text>
</comment>
<dbReference type="Proteomes" id="UP000646579">
    <property type="component" value="Unassembled WGS sequence"/>
</dbReference>
<dbReference type="SUPFAM" id="SSF53697">
    <property type="entry name" value="SIS domain"/>
    <property type="match status" value="1"/>
</dbReference>
<dbReference type="GO" id="GO:1901135">
    <property type="term" value="P:carbohydrate derivative metabolic process"/>
    <property type="evidence" value="ECO:0007669"/>
    <property type="project" value="InterPro"/>
</dbReference>
<dbReference type="InterPro" id="IPR047640">
    <property type="entry name" value="RpiR-like"/>
</dbReference>
<evidence type="ECO:0000313" key="7">
    <source>
        <dbReference type="Proteomes" id="UP000646579"/>
    </source>
</evidence>
<dbReference type="InterPro" id="IPR035472">
    <property type="entry name" value="RpiR-like_SIS"/>
</dbReference>
<dbReference type="EMBL" id="BMZE01000002">
    <property type="protein sequence ID" value="GHA24345.1"/>
    <property type="molecule type" value="Genomic_DNA"/>
</dbReference>
<dbReference type="Pfam" id="PF01380">
    <property type="entry name" value="SIS"/>
    <property type="match status" value="1"/>
</dbReference>
<dbReference type="PANTHER" id="PTHR30514">
    <property type="entry name" value="GLUCOKINASE"/>
    <property type="match status" value="1"/>
</dbReference>
<evidence type="ECO:0000256" key="2">
    <source>
        <dbReference type="ARBA" id="ARBA00023125"/>
    </source>
</evidence>
<keyword evidence="7" id="KW-1185">Reference proteome</keyword>
<evidence type="ECO:0000313" key="6">
    <source>
        <dbReference type="EMBL" id="GHA24345.1"/>
    </source>
</evidence>
<dbReference type="PANTHER" id="PTHR30514:SF1">
    <property type="entry name" value="HTH-TYPE TRANSCRIPTIONAL REGULATOR HEXR-RELATED"/>
    <property type="match status" value="1"/>
</dbReference>
<dbReference type="Gene3D" id="3.40.50.10490">
    <property type="entry name" value="Glucose-6-phosphate isomerase like protein, domain 1"/>
    <property type="match status" value="1"/>
</dbReference>
<sequence>MDTSASDTAPDLVGMLHNERDAFTRSEQMLTDIVLADVDSVLNLSIVDLARLADVSPPTVTRFCRRLGCRSYADFRVRLAQSRYIGSRYLTPPAGPQTAREIGHGIVTDIQATIYQVFETLDAEAIEQAAGAIVSAEHILSFGSGGASSMMAIEAETRLFRLGLKVAASVDHQTQLMRAAGAPHGTVIIGFSLSGNNLGLSRALAAAGEYGHTRIVITRSMSPVAEEADILLTVDRREHADILKPSTGRYAFMALLDILAQTTATRLGATAVGAMRRIKHQLVLTRDEDDAQPLGD</sequence>
<reference evidence="6" key="1">
    <citation type="journal article" date="2014" name="Int. J. Syst. Evol. Microbiol.">
        <title>Complete genome sequence of Corynebacterium casei LMG S-19264T (=DSM 44701T), isolated from a smear-ripened cheese.</title>
        <authorList>
            <consortium name="US DOE Joint Genome Institute (JGI-PGF)"/>
            <person name="Walter F."/>
            <person name="Albersmeier A."/>
            <person name="Kalinowski J."/>
            <person name="Ruckert C."/>
        </authorList>
    </citation>
    <scope>NUCLEOTIDE SEQUENCE</scope>
    <source>
        <strain evidence="6">KCTC 32437</strain>
    </source>
</reference>
<evidence type="ECO:0000259" key="4">
    <source>
        <dbReference type="PROSITE" id="PS51071"/>
    </source>
</evidence>
<dbReference type="InterPro" id="IPR000281">
    <property type="entry name" value="HTH_RpiR"/>
</dbReference>
<proteinExistence type="predicted"/>
<dbReference type="PROSITE" id="PS00356">
    <property type="entry name" value="HTH_LACI_1"/>
    <property type="match status" value="1"/>
</dbReference>
<dbReference type="Gene3D" id="1.10.10.10">
    <property type="entry name" value="Winged helix-like DNA-binding domain superfamily/Winged helix DNA-binding domain"/>
    <property type="match status" value="1"/>
</dbReference>
<dbReference type="GO" id="GO:0003677">
    <property type="term" value="F:DNA binding"/>
    <property type="evidence" value="ECO:0007669"/>
    <property type="project" value="UniProtKB-KW"/>
</dbReference>
<keyword evidence="2" id="KW-0238">DNA-binding</keyword>
<dbReference type="PROSITE" id="PS51071">
    <property type="entry name" value="HTH_RPIR"/>
    <property type="match status" value="1"/>
</dbReference>
<keyword evidence="1" id="KW-0805">Transcription regulation</keyword>
<keyword evidence="3" id="KW-0804">Transcription</keyword>
<protein>
    <submittedName>
        <fullName evidence="6">Transcriptional regulator</fullName>
    </submittedName>
</protein>
<feature type="domain" description="SIS" evidence="5">
    <location>
        <begin position="129"/>
        <end position="269"/>
    </location>
</feature>
<dbReference type="InterPro" id="IPR001347">
    <property type="entry name" value="SIS_dom"/>
</dbReference>